<gene>
    <name evidence="1" type="ORF">Pta02_73650</name>
</gene>
<reference evidence="1" key="1">
    <citation type="submission" date="2021-01" db="EMBL/GenBank/DDBJ databases">
        <title>Whole genome shotgun sequence of Planobispora takensis NBRC 109077.</title>
        <authorList>
            <person name="Komaki H."/>
            <person name="Tamura T."/>
        </authorList>
    </citation>
    <scope>NUCLEOTIDE SEQUENCE</scope>
    <source>
        <strain evidence="1">NBRC 109077</strain>
    </source>
</reference>
<organism evidence="1 2">
    <name type="scientific">Planobispora takensis</name>
    <dbReference type="NCBI Taxonomy" id="1367882"/>
    <lineage>
        <taxon>Bacteria</taxon>
        <taxon>Bacillati</taxon>
        <taxon>Actinomycetota</taxon>
        <taxon>Actinomycetes</taxon>
        <taxon>Streptosporangiales</taxon>
        <taxon>Streptosporangiaceae</taxon>
        <taxon>Planobispora</taxon>
    </lineage>
</organism>
<dbReference type="Proteomes" id="UP000634476">
    <property type="component" value="Unassembled WGS sequence"/>
</dbReference>
<comment type="caution">
    <text evidence="1">The sequence shown here is derived from an EMBL/GenBank/DDBJ whole genome shotgun (WGS) entry which is preliminary data.</text>
</comment>
<name>A0A8J3T3G2_9ACTN</name>
<dbReference type="RefSeq" id="WP_203879568.1">
    <property type="nucleotide sequence ID" value="NZ_BOOK01000066.1"/>
</dbReference>
<proteinExistence type="predicted"/>
<accession>A0A8J3T3G2</accession>
<keyword evidence="2" id="KW-1185">Reference proteome</keyword>
<dbReference type="AlphaFoldDB" id="A0A8J3T3G2"/>
<protein>
    <submittedName>
        <fullName evidence="1">Uncharacterized protein</fullName>
    </submittedName>
</protein>
<dbReference type="EMBL" id="BOOK01000066">
    <property type="protein sequence ID" value="GII05357.1"/>
    <property type="molecule type" value="Genomic_DNA"/>
</dbReference>
<sequence length="81" mass="8870">MDLPVYYRKQLVGFIEDSAVDNFRTYGRWRAVASEQATLFLRAVAATEEPVIGVGQAGQIPGYVTGIEDGWIEIVTVPAVP</sequence>
<evidence type="ECO:0000313" key="2">
    <source>
        <dbReference type="Proteomes" id="UP000634476"/>
    </source>
</evidence>
<evidence type="ECO:0000313" key="1">
    <source>
        <dbReference type="EMBL" id="GII05357.1"/>
    </source>
</evidence>